<dbReference type="Gene3D" id="2.60.40.10">
    <property type="entry name" value="Immunoglobulins"/>
    <property type="match status" value="3"/>
</dbReference>
<dbReference type="KEGG" id="pki:111849268"/>
<reference evidence="3" key="2">
    <citation type="submission" date="2025-09" db="UniProtKB">
        <authorList>
            <consortium name="Ensembl"/>
        </authorList>
    </citation>
    <scope>IDENTIFICATION</scope>
</reference>
<dbReference type="PANTHER" id="PTHR13771">
    <property type="entry name" value="INTERCELLULAR ADHESION MOLECULE"/>
    <property type="match status" value="1"/>
</dbReference>
<dbReference type="GO" id="GO:0007155">
    <property type="term" value="P:cell adhesion"/>
    <property type="evidence" value="ECO:0007669"/>
    <property type="project" value="InterPro"/>
</dbReference>
<evidence type="ECO:0000313" key="4">
    <source>
        <dbReference type="Proteomes" id="UP000261540"/>
    </source>
</evidence>
<organism evidence="3 4">
    <name type="scientific">Paramormyrops kingsleyae</name>
    <dbReference type="NCBI Taxonomy" id="1676925"/>
    <lineage>
        <taxon>Eukaryota</taxon>
        <taxon>Metazoa</taxon>
        <taxon>Chordata</taxon>
        <taxon>Craniata</taxon>
        <taxon>Vertebrata</taxon>
        <taxon>Euteleostomi</taxon>
        <taxon>Actinopterygii</taxon>
        <taxon>Neopterygii</taxon>
        <taxon>Teleostei</taxon>
        <taxon>Osteoglossocephala</taxon>
        <taxon>Osteoglossomorpha</taxon>
        <taxon>Osteoglossiformes</taxon>
        <taxon>Mormyridae</taxon>
        <taxon>Paramormyrops</taxon>
    </lineage>
</organism>
<dbReference type="Proteomes" id="UP000261540">
    <property type="component" value="Unplaced"/>
</dbReference>
<dbReference type="SMART" id="SM00408">
    <property type="entry name" value="IGc2"/>
    <property type="match status" value="2"/>
</dbReference>
<proteinExistence type="predicted"/>
<dbReference type="GO" id="GO:0005178">
    <property type="term" value="F:integrin binding"/>
    <property type="evidence" value="ECO:0007669"/>
    <property type="project" value="InterPro"/>
</dbReference>
<dbReference type="Pfam" id="PF13895">
    <property type="entry name" value="Ig_2"/>
    <property type="match status" value="1"/>
</dbReference>
<keyword evidence="4" id="KW-1185">Reference proteome</keyword>
<accession>A0A3B3T415</accession>
<dbReference type="InterPro" id="IPR003599">
    <property type="entry name" value="Ig_sub"/>
</dbReference>
<dbReference type="GeneID" id="111849268"/>
<dbReference type="InterPro" id="IPR047012">
    <property type="entry name" value="ICAM_VCAM"/>
</dbReference>
<dbReference type="SUPFAM" id="SSF48726">
    <property type="entry name" value="Immunoglobulin"/>
    <property type="match status" value="3"/>
</dbReference>
<dbReference type="SMART" id="SM00409">
    <property type="entry name" value="IG"/>
    <property type="match status" value="2"/>
</dbReference>
<evidence type="ECO:0000256" key="1">
    <source>
        <dbReference type="SAM" id="SignalP"/>
    </source>
</evidence>
<dbReference type="PROSITE" id="PS50835">
    <property type="entry name" value="IG_LIKE"/>
    <property type="match status" value="2"/>
</dbReference>
<dbReference type="InterPro" id="IPR007110">
    <property type="entry name" value="Ig-like_dom"/>
</dbReference>
<evidence type="ECO:0000259" key="2">
    <source>
        <dbReference type="PROSITE" id="PS50835"/>
    </source>
</evidence>
<dbReference type="RefSeq" id="XP_023677761.1">
    <property type="nucleotide sequence ID" value="XM_023821993.2"/>
</dbReference>
<feature type="domain" description="Ig-like" evidence="2">
    <location>
        <begin position="223"/>
        <end position="295"/>
    </location>
</feature>
<feature type="signal peptide" evidence="1">
    <location>
        <begin position="1"/>
        <end position="18"/>
    </location>
</feature>
<evidence type="ECO:0000313" key="3">
    <source>
        <dbReference type="Ensembl" id="ENSPKIP00000037599.1"/>
    </source>
</evidence>
<dbReference type="InterPro" id="IPR013783">
    <property type="entry name" value="Ig-like_fold"/>
</dbReference>
<dbReference type="Ensembl" id="ENSPKIT00000018571.1">
    <property type="protein sequence ID" value="ENSPKIP00000037599.1"/>
    <property type="gene ID" value="ENSPKIG00000015715.1"/>
</dbReference>
<reference evidence="3" key="1">
    <citation type="submission" date="2025-08" db="UniProtKB">
        <authorList>
            <consortium name="Ensembl"/>
        </authorList>
    </citation>
    <scope>IDENTIFICATION</scope>
</reference>
<dbReference type="GeneTree" id="ENSGT00940000159005"/>
<feature type="domain" description="Ig-like" evidence="2">
    <location>
        <begin position="107"/>
        <end position="206"/>
    </location>
</feature>
<dbReference type="STRING" id="1676925.ENSPKIP00000037599"/>
<dbReference type="InterPro" id="IPR036179">
    <property type="entry name" value="Ig-like_dom_sf"/>
</dbReference>
<keyword evidence="1" id="KW-0732">Signal</keyword>
<dbReference type="InterPro" id="IPR003598">
    <property type="entry name" value="Ig_sub2"/>
</dbReference>
<dbReference type="AlphaFoldDB" id="A0A3B3T415"/>
<dbReference type="PANTHER" id="PTHR13771:SF9">
    <property type="entry name" value="INTERCELLULAR ADHESION MOLECULE 5"/>
    <property type="match status" value="1"/>
</dbReference>
<dbReference type="OrthoDB" id="5843397at2759"/>
<feature type="chain" id="PRO_5017323441" evidence="1">
    <location>
        <begin position="19"/>
        <end position="298"/>
    </location>
</feature>
<protein>
    <submittedName>
        <fullName evidence="3">Si:ch211-66e2.5</fullName>
    </submittedName>
</protein>
<sequence>MEFAKLSVVLNLLCVVAGDSCSLELRPSRAVVRFGDPITVSCVASRPVRVLGWEAAVGAAHTQRDQTIQWGVDSLTDWIEEPICYGVFFTAPRQCEEKLHLILYKTPDSISISSLNQSGPMLEGRQYELQCEVQNIAPVQYLNLRWYRGQIEVYNHTFSELTPPSPVQVSSTLLITPSRADDGAQYRCMAELDLGPEGPQPPLNMTSQPLSVIVHYAPSFSGPSVEALEVKQGEEVRLNCTAEGNPPPVYSWSTPHSQEKLTAEPVLTSTTLPAGTYTCTASNKLGEQSKQFTIKLKP</sequence>
<name>A0A3B3T415_9TELE</name>